<dbReference type="InterPro" id="IPR006674">
    <property type="entry name" value="HD_domain"/>
</dbReference>
<keyword evidence="2" id="KW-0378">Hydrolase</keyword>
<dbReference type="PANTHER" id="PTHR11845">
    <property type="entry name" value="5'-DEOXYNUCLEOTIDASE HDDC2"/>
    <property type="match status" value="1"/>
</dbReference>
<reference evidence="4 5" key="1">
    <citation type="journal article" date="2019" name="Nat. Med.">
        <title>A library of human gut bacterial isolates paired with longitudinal multiomics data enables mechanistic microbiome research.</title>
        <authorList>
            <person name="Poyet M."/>
            <person name="Groussin M."/>
            <person name="Gibbons S.M."/>
            <person name="Avila-Pacheco J."/>
            <person name="Jiang X."/>
            <person name="Kearney S.M."/>
            <person name="Perrotta A.R."/>
            <person name="Berdy B."/>
            <person name="Zhao S."/>
            <person name="Lieberman T.D."/>
            <person name="Swanson P.K."/>
            <person name="Smith M."/>
            <person name="Roesemann S."/>
            <person name="Alexander J.E."/>
            <person name="Rich S.A."/>
            <person name="Livny J."/>
            <person name="Vlamakis H."/>
            <person name="Clish C."/>
            <person name="Bullock K."/>
            <person name="Deik A."/>
            <person name="Scott J."/>
            <person name="Pierce K.A."/>
            <person name="Xavier R.J."/>
            <person name="Alm E.J."/>
        </authorList>
    </citation>
    <scope>NUCLEOTIDE SEQUENCE [LARGE SCALE GENOMIC DNA]</scope>
    <source>
        <strain evidence="4 5">BIOML-A198</strain>
    </source>
</reference>
<dbReference type="PANTHER" id="PTHR11845:SF13">
    <property type="entry name" value="5'-DEOXYNUCLEOTIDASE HDDC2"/>
    <property type="match status" value="1"/>
</dbReference>
<accession>A0A173SB07</accession>
<dbReference type="AlphaFoldDB" id="A0A173SB07"/>
<keyword evidence="1" id="KW-0479">Metal-binding</keyword>
<evidence type="ECO:0000256" key="2">
    <source>
        <dbReference type="ARBA" id="ARBA00022801"/>
    </source>
</evidence>
<evidence type="ECO:0000313" key="4">
    <source>
        <dbReference type="EMBL" id="MTK20093.1"/>
    </source>
</evidence>
<evidence type="ECO:0000313" key="5">
    <source>
        <dbReference type="Proteomes" id="UP000487649"/>
    </source>
</evidence>
<organism evidence="4 5">
    <name type="scientific">Turicibacter sanguinis</name>
    <dbReference type="NCBI Taxonomy" id="154288"/>
    <lineage>
        <taxon>Bacteria</taxon>
        <taxon>Bacillati</taxon>
        <taxon>Bacillota</taxon>
        <taxon>Erysipelotrichia</taxon>
        <taxon>Erysipelotrichales</taxon>
        <taxon>Turicibacteraceae</taxon>
        <taxon>Turicibacter</taxon>
    </lineage>
</organism>
<comment type="caution">
    <text evidence="4">The sequence shown here is derived from an EMBL/GenBank/DDBJ whole genome shotgun (WGS) entry which is preliminary data.</text>
</comment>
<dbReference type="GO" id="GO:0005737">
    <property type="term" value="C:cytoplasm"/>
    <property type="evidence" value="ECO:0007669"/>
    <property type="project" value="TreeGrafter"/>
</dbReference>
<dbReference type="OrthoDB" id="9796032at2"/>
<protein>
    <submittedName>
        <fullName evidence="4">HD domain-containing protein</fullName>
    </submittedName>
</protein>
<gene>
    <name evidence="4" type="ORF">GMA92_01405</name>
</gene>
<sequence>MTSNRFKKQLDFLIEIDKVKNILRMTSIADGSRRENDAEHSWSLAMMALLFHEYMPHTDILKVIKMVLIHDLVEIYAGDTFAFDETGYEDKEEREQLSADKIFGILESDQGQELRRLWDEFEACETEEAQYAAMLDRLHPFIMNYLHEGGTWKVHQITDEQVYKRNQITLDKGPQEFIDFIHEVVTDFVEKGYIKSTK</sequence>
<dbReference type="Proteomes" id="UP000487649">
    <property type="component" value="Unassembled WGS sequence"/>
</dbReference>
<dbReference type="InterPro" id="IPR039356">
    <property type="entry name" value="YfbR/HDDC2"/>
</dbReference>
<dbReference type="GeneID" id="60058702"/>
<evidence type="ECO:0000259" key="3">
    <source>
        <dbReference type="Pfam" id="PF13023"/>
    </source>
</evidence>
<dbReference type="SUPFAM" id="SSF109604">
    <property type="entry name" value="HD-domain/PDEase-like"/>
    <property type="match status" value="1"/>
</dbReference>
<name>A0A173SB07_9FIRM</name>
<dbReference type="Gene3D" id="1.10.3210.10">
    <property type="entry name" value="Hypothetical protein af1432"/>
    <property type="match status" value="1"/>
</dbReference>
<feature type="domain" description="HD" evidence="3">
    <location>
        <begin position="16"/>
        <end position="172"/>
    </location>
</feature>
<dbReference type="GO" id="GO:0046872">
    <property type="term" value="F:metal ion binding"/>
    <property type="evidence" value="ECO:0007669"/>
    <property type="project" value="UniProtKB-KW"/>
</dbReference>
<proteinExistence type="predicted"/>
<dbReference type="Pfam" id="PF13023">
    <property type="entry name" value="HD_3"/>
    <property type="match status" value="1"/>
</dbReference>
<dbReference type="RefSeq" id="WP_006784848.1">
    <property type="nucleotide sequence ID" value="NZ_CABJBH010000006.1"/>
</dbReference>
<evidence type="ECO:0000256" key="1">
    <source>
        <dbReference type="ARBA" id="ARBA00022723"/>
    </source>
</evidence>
<dbReference type="GO" id="GO:0002953">
    <property type="term" value="F:5'-deoxynucleotidase activity"/>
    <property type="evidence" value="ECO:0007669"/>
    <property type="project" value="InterPro"/>
</dbReference>
<dbReference type="EMBL" id="WMQE01000002">
    <property type="protein sequence ID" value="MTK20093.1"/>
    <property type="molecule type" value="Genomic_DNA"/>
</dbReference>